<dbReference type="PANTHER" id="PTHR40078">
    <property type="entry name" value="INTEGRAL MEMBRANE PROTEIN-RELATED"/>
    <property type="match status" value="1"/>
</dbReference>
<sequence length="217" mass="22720">MALIGNLRHRPTRRLTQLFFGLCLYGFSMALMVRSELGLNPWDVFHQGLSQLTRLSMGTVVIAVGLLVLLAWLPLRQRPGVGTVANVVVVGLALDATLILMPPVESLALRVTLLIAGIVGNGAATALYLGARLGPGPRDGLMTGFVARRPGRSLRLVRTVIELGVLAVGALLGGTVGAGTIAYALAIGPLAQLFLPLFDVPEPARPTPEPVTPAPTG</sequence>
<dbReference type="OrthoDB" id="154912at2"/>
<keyword evidence="1" id="KW-0812">Transmembrane</keyword>
<dbReference type="PANTHER" id="PTHR40078:SF1">
    <property type="entry name" value="INTEGRAL MEMBRANE PROTEIN"/>
    <property type="match status" value="1"/>
</dbReference>
<dbReference type="EMBL" id="POTX01000058">
    <property type="protein sequence ID" value="PZF97541.1"/>
    <property type="molecule type" value="Genomic_DNA"/>
</dbReference>
<dbReference type="Proteomes" id="UP000248627">
    <property type="component" value="Unassembled WGS sequence"/>
</dbReference>
<feature type="transmembrane region" description="Helical" evidence="1">
    <location>
        <begin position="18"/>
        <end position="35"/>
    </location>
</feature>
<protein>
    <recommendedName>
        <fullName evidence="4">Membrane protein YczE</fullName>
    </recommendedName>
</protein>
<proteinExistence type="predicted"/>
<evidence type="ECO:0000313" key="2">
    <source>
        <dbReference type="EMBL" id="PZF97541.1"/>
    </source>
</evidence>
<organism evidence="2 3">
    <name type="scientific">Micromonospora endophytica</name>
    <dbReference type="NCBI Taxonomy" id="515350"/>
    <lineage>
        <taxon>Bacteria</taxon>
        <taxon>Bacillati</taxon>
        <taxon>Actinomycetota</taxon>
        <taxon>Actinomycetes</taxon>
        <taxon>Micromonosporales</taxon>
        <taxon>Micromonosporaceae</taxon>
        <taxon>Micromonospora</taxon>
    </lineage>
</organism>
<keyword evidence="1" id="KW-1133">Transmembrane helix</keyword>
<evidence type="ECO:0000256" key="1">
    <source>
        <dbReference type="SAM" id="Phobius"/>
    </source>
</evidence>
<feature type="transmembrane region" description="Helical" evidence="1">
    <location>
        <begin position="107"/>
        <end position="129"/>
    </location>
</feature>
<dbReference type="Pfam" id="PF19700">
    <property type="entry name" value="DUF6198"/>
    <property type="match status" value="1"/>
</dbReference>
<reference evidence="2 3" key="1">
    <citation type="submission" date="2018-01" db="EMBL/GenBank/DDBJ databases">
        <title>Draft genome sequence of Jishengella endophytica.</title>
        <authorList>
            <person name="Sahin N."/>
            <person name="Ay H."/>
            <person name="Saygin H."/>
        </authorList>
    </citation>
    <scope>NUCLEOTIDE SEQUENCE [LARGE SCALE GENOMIC DNA]</scope>
    <source>
        <strain evidence="2 3">DSM 45430</strain>
    </source>
</reference>
<evidence type="ECO:0000313" key="3">
    <source>
        <dbReference type="Proteomes" id="UP000248627"/>
    </source>
</evidence>
<gene>
    <name evidence="2" type="ORF">C1I93_11455</name>
</gene>
<feature type="transmembrane region" description="Helical" evidence="1">
    <location>
        <begin position="55"/>
        <end position="73"/>
    </location>
</feature>
<accession>A0A2W2CDU8</accession>
<dbReference type="RefSeq" id="WP_111243238.1">
    <property type="nucleotide sequence ID" value="NZ_AP023358.1"/>
</dbReference>
<feature type="transmembrane region" description="Helical" evidence="1">
    <location>
        <begin position="80"/>
        <end position="101"/>
    </location>
</feature>
<keyword evidence="3" id="KW-1185">Reference proteome</keyword>
<comment type="caution">
    <text evidence="2">The sequence shown here is derived from an EMBL/GenBank/DDBJ whole genome shotgun (WGS) entry which is preliminary data.</text>
</comment>
<dbReference type="AlphaFoldDB" id="A0A2W2CDU8"/>
<dbReference type="InterPro" id="IPR038750">
    <property type="entry name" value="YczE/YyaS-like"/>
</dbReference>
<evidence type="ECO:0008006" key="4">
    <source>
        <dbReference type="Google" id="ProtNLM"/>
    </source>
</evidence>
<name>A0A2W2CDU8_9ACTN</name>
<keyword evidence="1" id="KW-0472">Membrane</keyword>